<keyword evidence="2" id="KW-1185">Reference proteome</keyword>
<proteinExistence type="predicted"/>
<dbReference type="Proteomes" id="UP000789739">
    <property type="component" value="Unassembled WGS sequence"/>
</dbReference>
<protein>
    <submittedName>
        <fullName evidence="1">11789_t:CDS:1</fullName>
    </submittedName>
</protein>
<comment type="caution">
    <text evidence="1">The sequence shown here is derived from an EMBL/GenBank/DDBJ whole genome shotgun (WGS) entry which is preliminary data.</text>
</comment>
<dbReference type="AlphaFoldDB" id="A0A9N8WNF4"/>
<gene>
    <name evidence="1" type="ORF">PBRASI_LOCUS1962</name>
</gene>
<accession>A0A9N8WNF4</accession>
<organism evidence="1 2">
    <name type="scientific">Paraglomus brasilianum</name>
    <dbReference type="NCBI Taxonomy" id="144538"/>
    <lineage>
        <taxon>Eukaryota</taxon>
        <taxon>Fungi</taxon>
        <taxon>Fungi incertae sedis</taxon>
        <taxon>Mucoromycota</taxon>
        <taxon>Glomeromycotina</taxon>
        <taxon>Glomeromycetes</taxon>
        <taxon>Paraglomerales</taxon>
        <taxon>Paraglomeraceae</taxon>
        <taxon>Paraglomus</taxon>
    </lineage>
</organism>
<evidence type="ECO:0000313" key="1">
    <source>
        <dbReference type="EMBL" id="CAG8488310.1"/>
    </source>
</evidence>
<name>A0A9N8WNF4_9GLOM</name>
<sequence length="122" mass="13890">MSFITFLLPDVEQQFDQELARLVSSKEELLKYNNTLRVDGRGTLRVQQYSKSGWASEETVWGGTNIRGGFFQTTTTPTTTTTTTTTTATLEILENSETNVYQEEVEYLLEIFESQGEETLEE</sequence>
<evidence type="ECO:0000313" key="2">
    <source>
        <dbReference type="Proteomes" id="UP000789739"/>
    </source>
</evidence>
<dbReference type="EMBL" id="CAJVPI010000140">
    <property type="protein sequence ID" value="CAG8488310.1"/>
    <property type="molecule type" value="Genomic_DNA"/>
</dbReference>
<reference evidence="1" key="1">
    <citation type="submission" date="2021-06" db="EMBL/GenBank/DDBJ databases">
        <authorList>
            <person name="Kallberg Y."/>
            <person name="Tangrot J."/>
            <person name="Rosling A."/>
        </authorList>
    </citation>
    <scope>NUCLEOTIDE SEQUENCE</scope>
    <source>
        <strain evidence="1">BR232B</strain>
    </source>
</reference>